<name>A0A4Z1RB41_9HYPH</name>
<evidence type="ECO:0000313" key="1">
    <source>
        <dbReference type="EMBL" id="UYZ06193.1"/>
    </source>
</evidence>
<proteinExistence type="predicted"/>
<dbReference type="KEGG" id="asal:CFBP5507_07945"/>
<evidence type="ECO:0000313" key="2">
    <source>
        <dbReference type="Proteomes" id="UP000298735"/>
    </source>
</evidence>
<protein>
    <submittedName>
        <fullName evidence="1">Uncharacterized protein</fullName>
    </submittedName>
</protein>
<gene>
    <name evidence="1" type="ORF">CFBP5507_07945</name>
</gene>
<dbReference type="AlphaFoldDB" id="A0A4Z1RB41"/>
<dbReference type="EMBL" id="CP109968">
    <property type="protein sequence ID" value="UYZ06193.1"/>
    <property type="molecule type" value="Genomic_DNA"/>
</dbReference>
<reference evidence="1" key="1">
    <citation type="submission" date="2022-10" db="EMBL/GenBank/DDBJ databases">
        <title>Complete genome sequence of Agrobacterium salinitolerans CFBP5507.</title>
        <authorList>
            <person name="Tchabashvili S."/>
            <person name="Yen H.-C."/>
            <person name="Haryono M."/>
            <person name="Lin Y.-C."/>
            <person name="Lai E.-M."/>
            <person name="Kuo C.-H."/>
        </authorList>
    </citation>
    <scope>NUCLEOTIDE SEQUENCE</scope>
    <source>
        <strain evidence="1">CFBP5507</strain>
    </source>
</reference>
<organism evidence="1 2">
    <name type="scientific">Agrobacterium salinitolerans</name>
    <dbReference type="NCBI Taxonomy" id="1183413"/>
    <lineage>
        <taxon>Bacteria</taxon>
        <taxon>Pseudomonadati</taxon>
        <taxon>Pseudomonadota</taxon>
        <taxon>Alphaproteobacteria</taxon>
        <taxon>Hyphomicrobiales</taxon>
        <taxon>Rhizobiaceae</taxon>
        <taxon>Rhizobium/Agrobacterium group</taxon>
        <taxon>Agrobacterium</taxon>
    </lineage>
</organism>
<sequence>MLQNSNDRFMQAEDIAEALGLQRETFLRKRNGLIIEHGMPAPLPGQKKLRWHREGMEKWLRQYGEIKAHAMRTAGSLVRIHVDRAQLTAAYAAGAAA</sequence>
<accession>A0A4Z1RB41</accession>
<dbReference type="Proteomes" id="UP000298735">
    <property type="component" value="Chromosome Circular"/>
</dbReference>
<dbReference type="RefSeq" id="WP_137410576.1">
    <property type="nucleotide sequence ID" value="NZ_CP109968.1"/>
</dbReference>